<dbReference type="Proteomes" id="UP001392318">
    <property type="component" value="Unassembled WGS sequence"/>
</dbReference>
<reference evidence="1" key="1">
    <citation type="submission" date="2024-01" db="EMBL/GenBank/DDBJ databases">
        <title>The diversity of rhizobia nodulating Mimosa spp. in eleven states of Brazil covering several biomes is determined by host plant, location, and edaphic factors.</title>
        <authorList>
            <person name="Rouws L."/>
            <person name="Barauna A."/>
            <person name="Beukes C."/>
            <person name="De Faria S.M."/>
            <person name="Gross E."/>
            <person name="Dos Reis Junior F.B."/>
            <person name="Simon M."/>
            <person name="Maluk M."/>
            <person name="Odee D.W."/>
            <person name="Kenicer G."/>
            <person name="Young J.P.W."/>
            <person name="Reis V.M."/>
            <person name="Zilli J."/>
            <person name="James E.K."/>
        </authorList>
    </citation>
    <scope>NUCLEOTIDE SEQUENCE</scope>
    <source>
        <strain evidence="1">JPY452</strain>
    </source>
</reference>
<accession>A0ACC6RXZ7</accession>
<keyword evidence="2" id="KW-1185">Reference proteome</keyword>
<evidence type="ECO:0000313" key="2">
    <source>
        <dbReference type="Proteomes" id="UP001392318"/>
    </source>
</evidence>
<name>A0ACC6RXZ7_9BURK</name>
<protein>
    <submittedName>
        <fullName evidence="1">Uncharacterized protein</fullName>
    </submittedName>
</protein>
<evidence type="ECO:0000313" key="1">
    <source>
        <dbReference type="EMBL" id="MEM5406358.1"/>
    </source>
</evidence>
<proteinExistence type="predicted"/>
<dbReference type="EMBL" id="JAYMRU010000082">
    <property type="protein sequence ID" value="MEM5406358.1"/>
    <property type="molecule type" value="Genomic_DNA"/>
</dbReference>
<sequence>MSKPPCIDSSFYIDKNKVLGAAFLIAVFTAIALTQIGKGGGFVGVGVPGATAFFIALLSVMIIASHWSDLCSSAIHGGACVAGVVQQIVPAPNGLSVQLMPWLGQHDRVDVVVRSDFWPVLTLPSNNFNDVNCGPDVDRSPFIFAYFHNSRVCAGALGSVIGGAVGGIAAAIAVAVLIGGCLTVFLCLLALLVAALIAIAGVLVGAFVGGQIAQAIAGHPAPPSADGAQIMVGDYVSFQGSITGDATDSNVPSDALTNHTRVFWFVEHAALHGHSLLNPPFSFSDPDQYLLDSACDLIRQVVNWR</sequence>
<comment type="caution">
    <text evidence="1">The sequence shown here is derived from an EMBL/GenBank/DDBJ whole genome shotgun (WGS) entry which is preliminary data.</text>
</comment>
<organism evidence="1 2">
    <name type="scientific">Paraburkholderia unamae</name>
    <dbReference type="NCBI Taxonomy" id="219649"/>
    <lineage>
        <taxon>Bacteria</taxon>
        <taxon>Pseudomonadati</taxon>
        <taxon>Pseudomonadota</taxon>
        <taxon>Betaproteobacteria</taxon>
        <taxon>Burkholderiales</taxon>
        <taxon>Burkholderiaceae</taxon>
        <taxon>Paraburkholderia</taxon>
    </lineage>
</organism>
<gene>
    <name evidence="1" type="ORF">VSR83_41445</name>
</gene>